<accession>A0ABS6ESP4</accession>
<reference evidence="2 3" key="1">
    <citation type="submission" date="2021-06" db="EMBL/GenBank/DDBJ databases">
        <authorList>
            <person name="Sun Q."/>
            <person name="Li D."/>
        </authorList>
    </citation>
    <scope>NUCLEOTIDE SEQUENCE [LARGE SCALE GENOMIC DNA]</scope>
    <source>
        <strain evidence="2 3">MSJd-7</strain>
    </source>
</reference>
<comment type="caution">
    <text evidence="2">The sequence shown here is derived from an EMBL/GenBank/DDBJ whole genome shotgun (WGS) entry which is preliminary data.</text>
</comment>
<evidence type="ECO:0000256" key="1">
    <source>
        <dbReference type="SAM" id="Phobius"/>
    </source>
</evidence>
<dbReference type="NCBIfam" id="NF037997">
    <property type="entry name" value="Na_Pi_symport"/>
    <property type="match status" value="1"/>
</dbReference>
<sequence length="100" mass="10862">MFGANIGTTITALLASIGQSKAAKRTVISHSIFNITGAIVFACLIRPFAAFITYISPSGNEVDVIARQIANAHNPLENLSMQQLNAMYDGQYKQWTDLSK</sequence>
<protein>
    <submittedName>
        <fullName evidence="2">Na/Pi symporter</fullName>
    </submittedName>
</protein>
<keyword evidence="1" id="KW-0812">Transmembrane</keyword>
<proteinExistence type="predicted"/>
<keyword evidence="1" id="KW-0472">Membrane</keyword>
<evidence type="ECO:0000313" key="3">
    <source>
        <dbReference type="Proteomes" id="UP000783588"/>
    </source>
</evidence>
<dbReference type="Proteomes" id="UP000783588">
    <property type="component" value="Unassembled WGS sequence"/>
</dbReference>
<organism evidence="2 3">
    <name type="scientific">Butyricicoccus intestinisimiae</name>
    <dbReference type="NCBI Taxonomy" id="2841509"/>
    <lineage>
        <taxon>Bacteria</taxon>
        <taxon>Bacillati</taxon>
        <taxon>Bacillota</taxon>
        <taxon>Clostridia</taxon>
        <taxon>Eubacteriales</taxon>
        <taxon>Butyricicoccaceae</taxon>
        <taxon>Butyricicoccus</taxon>
    </lineage>
</organism>
<name>A0ABS6ESP4_9FIRM</name>
<gene>
    <name evidence="2" type="ORF">KQI75_04310</name>
</gene>
<keyword evidence="1" id="KW-1133">Transmembrane helix</keyword>
<feature type="transmembrane region" description="Helical" evidence="1">
    <location>
        <begin position="32"/>
        <end position="55"/>
    </location>
</feature>
<dbReference type="EMBL" id="JAHLQI010000002">
    <property type="protein sequence ID" value="MBU5489850.1"/>
    <property type="molecule type" value="Genomic_DNA"/>
</dbReference>
<evidence type="ECO:0000313" key="2">
    <source>
        <dbReference type="EMBL" id="MBU5489850.1"/>
    </source>
</evidence>
<keyword evidence="3" id="KW-1185">Reference proteome</keyword>